<feature type="domain" description="Prephenate/arogenate dehydrogenase" evidence="2">
    <location>
        <begin position="1"/>
        <end position="277"/>
    </location>
</feature>
<reference evidence="3 4" key="1">
    <citation type="submission" date="2006-10" db="EMBL/GenBank/DDBJ databases">
        <title>Complete sequence of Methanosaeta thermophila PT.</title>
        <authorList>
            <consortium name="US DOE Joint Genome Institute"/>
            <person name="Copeland A."/>
            <person name="Lucas S."/>
            <person name="Lapidus A."/>
            <person name="Barry K."/>
            <person name="Detter J.C."/>
            <person name="Glavina del Rio T."/>
            <person name="Hammon N."/>
            <person name="Israni S."/>
            <person name="Pitluck S."/>
            <person name="Chain P."/>
            <person name="Malfatti S."/>
            <person name="Shin M."/>
            <person name="Vergez L."/>
            <person name="Schmutz J."/>
            <person name="Larimer F."/>
            <person name="Land M."/>
            <person name="Hauser L."/>
            <person name="Kyrpides N."/>
            <person name="Kim E."/>
            <person name="Smith K.S."/>
            <person name="Ingram-Smith C."/>
            <person name="Richardson P."/>
        </authorList>
    </citation>
    <scope>NUCLEOTIDE SEQUENCE [LARGE SCALE GENOMIC DNA]</scope>
    <source>
        <strain evidence="4">DSM 6194 / JCM 14653 / NBRC 101360 / PT</strain>
    </source>
</reference>
<evidence type="ECO:0000256" key="1">
    <source>
        <dbReference type="ARBA" id="ARBA00023002"/>
    </source>
</evidence>
<dbReference type="InterPro" id="IPR003099">
    <property type="entry name" value="Prephen_DH"/>
</dbReference>
<dbReference type="HOGENOM" id="CLU_036672_1_1_2"/>
<name>A0B9A0_METTP</name>
<dbReference type="PANTHER" id="PTHR21363">
    <property type="entry name" value="PREPHENATE DEHYDROGENASE"/>
    <property type="match status" value="1"/>
</dbReference>
<dbReference type="InterPro" id="IPR008927">
    <property type="entry name" value="6-PGluconate_DH-like_C_sf"/>
</dbReference>
<dbReference type="InterPro" id="IPR036291">
    <property type="entry name" value="NAD(P)-bd_dom_sf"/>
</dbReference>
<accession>A0B9A0</accession>
<dbReference type="Gene3D" id="1.10.3660.10">
    <property type="entry name" value="6-phosphogluconate dehydrogenase C-terminal like domain"/>
    <property type="match status" value="1"/>
</dbReference>
<dbReference type="GO" id="GO:0004665">
    <property type="term" value="F:prephenate dehydrogenase (NADP+) activity"/>
    <property type="evidence" value="ECO:0007669"/>
    <property type="project" value="InterPro"/>
</dbReference>
<dbReference type="GO" id="GO:0008977">
    <property type="term" value="F:prephenate dehydrogenase (NAD+) activity"/>
    <property type="evidence" value="ECO:0007669"/>
    <property type="project" value="InterPro"/>
</dbReference>
<dbReference type="AlphaFoldDB" id="A0B9A0"/>
<dbReference type="Proteomes" id="UP000000674">
    <property type="component" value="Chromosome"/>
</dbReference>
<evidence type="ECO:0000313" key="3">
    <source>
        <dbReference type="EMBL" id="ABK15274.1"/>
    </source>
</evidence>
<dbReference type="EMBL" id="CP000477">
    <property type="protein sequence ID" value="ABK15274.1"/>
    <property type="molecule type" value="Genomic_DNA"/>
</dbReference>
<dbReference type="GO" id="GO:0070403">
    <property type="term" value="F:NAD+ binding"/>
    <property type="evidence" value="ECO:0007669"/>
    <property type="project" value="InterPro"/>
</dbReference>
<evidence type="ECO:0000259" key="2">
    <source>
        <dbReference type="PROSITE" id="PS51176"/>
    </source>
</evidence>
<dbReference type="PROSITE" id="PS51176">
    <property type="entry name" value="PDH_ADH"/>
    <property type="match status" value="1"/>
</dbReference>
<dbReference type="STRING" id="349307.Mthe_1502"/>
<proteinExistence type="predicted"/>
<gene>
    <name evidence="3" type="ordered locus">Mthe_1502</name>
</gene>
<dbReference type="InterPro" id="IPR046826">
    <property type="entry name" value="PDH_N"/>
</dbReference>
<dbReference type="SUPFAM" id="SSF51735">
    <property type="entry name" value="NAD(P)-binding Rossmann-fold domains"/>
    <property type="match status" value="1"/>
</dbReference>
<dbReference type="Gene3D" id="3.40.50.720">
    <property type="entry name" value="NAD(P)-binding Rossmann-like Domain"/>
    <property type="match status" value="1"/>
</dbReference>
<evidence type="ECO:0000313" key="4">
    <source>
        <dbReference type="Proteomes" id="UP000000674"/>
    </source>
</evidence>
<dbReference type="SUPFAM" id="SSF48179">
    <property type="entry name" value="6-phosphogluconate dehydrogenase C-terminal domain-like"/>
    <property type="match status" value="1"/>
</dbReference>
<dbReference type="KEGG" id="mtp:Mthe_1502"/>
<keyword evidence="4" id="KW-1185">Reference proteome</keyword>
<keyword evidence="1" id="KW-0560">Oxidoreductase</keyword>
<dbReference type="Pfam" id="PF02153">
    <property type="entry name" value="PDH_N"/>
    <property type="match status" value="1"/>
</dbReference>
<dbReference type="InterPro" id="IPR046825">
    <property type="entry name" value="PDH_C"/>
</dbReference>
<dbReference type="PANTHER" id="PTHR21363:SF0">
    <property type="entry name" value="PREPHENATE DEHYDROGENASE [NADP(+)]"/>
    <property type="match status" value="1"/>
</dbReference>
<protein>
    <submittedName>
        <fullName evidence="3">Prephenate dehydrogenase</fullName>
    </submittedName>
</protein>
<organism evidence="3 4">
    <name type="scientific">Methanothrix thermoacetophila (strain DSM 6194 / JCM 14653 / NBRC 101360 / PT)</name>
    <name type="common">Methanosaeta thermophila</name>
    <dbReference type="NCBI Taxonomy" id="349307"/>
    <lineage>
        <taxon>Archaea</taxon>
        <taxon>Methanobacteriati</taxon>
        <taxon>Methanobacteriota</taxon>
        <taxon>Stenosarchaea group</taxon>
        <taxon>Methanomicrobia</taxon>
        <taxon>Methanotrichales</taxon>
        <taxon>Methanotrichaceae</taxon>
        <taxon>Methanothrix</taxon>
    </lineage>
</organism>
<dbReference type="Pfam" id="PF20463">
    <property type="entry name" value="PDH_C"/>
    <property type="match status" value="1"/>
</dbReference>
<sequence>MLIVGGTGETGSWFARYFRDRGFDVCIWGPSGKFHVADALGVRYARDLMSEVAESDIVVLSVPIDRTPEVAGRIGPAMRSGSLLMDLTSLKVEPVRAMVESTHPDVEVLGAHPMFGPTMPSIRGQTVIITPVEGRWGRWSSHIREILERDGARVEVLTPEEHDRMMAVVQALTHFSYIAVGSTLRALDFDVSRSRRFMSPVYEVMLDFVGRILDQNPELYASIQMNPFAKEVRRVFIEECLRLSDAVDHGDLEGFMRTMREAADHFGDTHSALQRSDRIINQRAQERE</sequence>
<dbReference type="InterPro" id="IPR050812">
    <property type="entry name" value="Preph/Arog_dehydrog"/>
</dbReference>
<dbReference type="GO" id="GO:0006571">
    <property type="term" value="P:tyrosine biosynthetic process"/>
    <property type="evidence" value="ECO:0007669"/>
    <property type="project" value="InterPro"/>
</dbReference>